<name>A0A380S6P6_FIBSU</name>
<accession>A0A380S6P6</accession>
<sequence>MPTLLILFGLRFYFYSNDHEPFHIHVESSDGIAKFGIENGEVLLIKNEGLKIKDLKLAESIIEENKEIFEKEWNRFFGKDV</sequence>
<dbReference type="RefSeq" id="WP_109573248.1">
    <property type="nucleotide sequence ID" value="NZ_UHJL01000003.1"/>
</dbReference>
<dbReference type="AlphaFoldDB" id="A0A380S6P6"/>
<dbReference type="EMBL" id="UHJL01000003">
    <property type="protein sequence ID" value="SUQ24892.1"/>
    <property type="molecule type" value="Genomic_DNA"/>
</dbReference>
<protein>
    <recommendedName>
        <fullName evidence="3">DUF4160 domain-containing protein</fullName>
    </recommendedName>
</protein>
<dbReference type="InterPro" id="IPR025427">
    <property type="entry name" value="DUF4160"/>
</dbReference>
<gene>
    <name evidence="1" type="ORF">SAMN05661053_2306</name>
</gene>
<proteinExistence type="predicted"/>
<evidence type="ECO:0008006" key="3">
    <source>
        <dbReference type="Google" id="ProtNLM"/>
    </source>
</evidence>
<evidence type="ECO:0000313" key="2">
    <source>
        <dbReference type="Proteomes" id="UP000255423"/>
    </source>
</evidence>
<dbReference type="Proteomes" id="UP000255423">
    <property type="component" value="Unassembled WGS sequence"/>
</dbReference>
<reference evidence="1 2" key="1">
    <citation type="submission" date="2017-08" db="EMBL/GenBank/DDBJ databases">
        <authorList>
            <person name="de Groot N.N."/>
        </authorList>
    </citation>
    <scope>NUCLEOTIDE SEQUENCE [LARGE SCALE GENOMIC DNA]</scope>
    <source>
        <strain evidence="1 2">HM2</strain>
    </source>
</reference>
<dbReference type="Pfam" id="PF13711">
    <property type="entry name" value="DUF4160"/>
    <property type="match status" value="1"/>
</dbReference>
<evidence type="ECO:0000313" key="1">
    <source>
        <dbReference type="EMBL" id="SUQ24892.1"/>
    </source>
</evidence>
<organism evidence="1 2">
    <name type="scientific">Fibrobacter succinogenes</name>
    <name type="common">Bacteroides succinogenes</name>
    <dbReference type="NCBI Taxonomy" id="833"/>
    <lineage>
        <taxon>Bacteria</taxon>
        <taxon>Pseudomonadati</taxon>
        <taxon>Fibrobacterota</taxon>
        <taxon>Fibrobacteria</taxon>
        <taxon>Fibrobacterales</taxon>
        <taxon>Fibrobacteraceae</taxon>
        <taxon>Fibrobacter</taxon>
    </lineage>
</organism>